<keyword evidence="3" id="KW-1185">Reference proteome</keyword>
<name>A0AAV7RWL2_PLEWA</name>
<gene>
    <name evidence="2" type="ORF">NDU88_009618</name>
</gene>
<dbReference type="AlphaFoldDB" id="A0AAV7RWL2"/>
<evidence type="ECO:0000256" key="1">
    <source>
        <dbReference type="SAM" id="MobiDB-lite"/>
    </source>
</evidence>
<dbReference type="Proteomes" id="UP001066276">
    <property type="component" value="Chromosome 5"/>
</dbReference>
<dbReference type="EMBL" id="JANPWB010000009">
    <property type="protein sequence ID" value="KAJ1156901.1"/>
    <property type="molecule type" value="Genomic_DNA"/>
</dbReference>
<sequence length="107" mass="11567">MRPARCTPPRRNGRNDASAEEVSRKVGAPSLEPGRARLSGAAALLTADPGRQGRDADSFLAYVLTNVKSKYDFTGGGWAFTELEFGEEESILKKDGMSQSWKVCTGD</sequence>
<comment type="caution">
    <text evidence="2">The sequence shown here is derived from an EMBL/GenBank/DDBJ whole genome shotgun (WGS) entry which is preliminary data.</text>
</comment>
<evidence type="ECO:0000313" key="2">
    <source>
        <dbReference type="EMBL" id="KAJ1156901.1"/>
    </source>
</evidence>
<accession>A0AAV7RWL2</accession>
<proteinExistence type="predicted"/>
<reference evidence="2" key="1">
    <citation type="journal article" date="2022" name="bioRxiv">
        <title>Sequencing and chromosome-scale assembly of the giantPleurodeles waltlgenome.</title>
        <authorList>
            <person name="Brown T."/>
            <person name="Elewa A."/>
            <person name="Iarovenko S."/>
            <person name="Subramanian E."/>
            <person name="Araus A.J."/>
            <person name="Petzold A."/>
            <person name="Susuki M."/>
            <person name="Suzuki K.-i.T."/>
            <person name="Hayashi T."/>
            <person name="Toyoda A."/>
            <person name="Oliveira C."/>
            <person name="Osipova E."/>
            <person name="Leigh N.D."/>
            <person name="Simon A."/>
            <person name="Yun M.H."/>
        </authorList>
    </citation>
    <scope>NUCLEOTIDE SEQUENCE</scope>
    <source>
        <strain evidence="2">20211129_DDA</strain>
        <tissue evidence="2">Liver</tissue>
    </source>
</reference>
<protein>
    <submittedName>
        <fullName evidence="2">Uncharacterized protein</fullName>
    </submittedName>
</protein>
<feature type="region of interest" description="Disordered" evidence="1">
    <location>
        <begin position="1"/>
        <end position="33"/>
    </location>
</feature>
<organism evidence="2 3">
    <name type="scientific">Pleurodeles waltl</name>
    <name type="common">Iberian ribbed newt</name>
    <dbReference type="NCBI Taxonomy" id="8319"/>
    <lineage>
        <taxon>Eukaryota</taxon>
        <taxon>Metazoa</taxon>
        <taxon>Chordata</taxon>
        <taxon>Craniata</taxon>
        <taxon>Vertebrata</taxon>
        <taxon>Euteleostomi</taxon>
        <taxon>Amphibia</taxon>
        <taxon>Batrachia</taxon>
        <taxon>Caudata</taxon>
        <taxon>Salamandroidea</taxon>
        <taxon>Salamandridae</taxon>
        <taxon>Pleurodelinae</taxon>
        <taxon>Pleurodeles</taxon>
    </lineage>
</organism>
<evidence type="ECO:0000313" key="3">
    <source>
        <dbReference type="Proteomes" id="UP001066276"/>
    </source>
</evidence>